<reference evidence="14 15" key="1">
    <citation type="submission" date="2015-03" db="EMBL/GenBank/DDBJ databases">
        <title>RNA-seq based gene annotation and comparative genomics of four Zymoseptoria species reveal species-specific pathogenicity related genes and transposable element activity.</title>
        <authorList>
            <person name="Grandaubert J."/>
            <person name="Bhattacharyya A."/>
            <person name="Stukenbrock E.H."/>
        </authorList>
    </citation>
    <scope>NUCLEOTIDE SEQUENCE [LARGE SCALE GENOMIC DNA]</scope>
    <source>
        <strain evidence="14 15">Zb18110</strain>
    </source>
</reference>
<dbReference type="PANTHER" id="PTHR23033">
    <property type="entry name" value="BETA1,3-GALACTOSYLTRANSFERASE"/>
    <property type="match status" value="1"/>
</dbReference>
<evidence type="ECO:0000256" key="12">
    <source>
        <dbReference type="SAM" id="Phobius"/>
    </source>
</evidence>
<dbReference type="STRING" id="1047168.A0A0F4GUV3"/>
<evidence type="ECO:0000256" key="5">
    <source>
        <dbReference type="ARBA" id="ARBA00022676"/>
    </source>
</evidence>
<dbReference type="InterPro" id="IPR003378">
    <property type="entry name" value="Fringe-like_glycosylTrfase"/>
</dbReference>
<keyword evidence="6 14" id="KW-0808">Transferase</keyword>
<proteinExistence type="inferred from homology"/>
<evidence type="ECO:0000256" key="1">
    <source>
        <dbReference type="ARBA" id="ARBA00004606"/>
    </source>
</evidence>
<dbReference type="GO" id="GO:0016263">
    <property type="term" value="F:glycoprotein-N-acetylgalactosamine 3-beta-galactosyltransferase activity"/>
    <property type="evidence" value="ECO:0007669"/>
    <property type="project" value="UniProtKB-EC"/>
</dbReference>
<evidence type="ECO:0000256" key="4">
    <source>
        <dbReference type="ARBA" id="ARBA00012557"/>
    </source>
</evidence>
<evidence type="ECO:0000256" key="11">
    <source>
        <dbReference type="ARBA" id="ARBA00023136"/>
    </source>
</evidence>
<comment type="similarity">
    <text evidence="3">Belongs to the glycosyltransferase 31 family. Beta3-Gal-T subfamily.</text>
</comment>
<evidence type="ECO:0000256" key="6">
    <source>
        <dbReference type="ARBA" id="ARBA00022679"/>
    </source>
</evidence>
<organism evidence="14 15">
    <name type="scientific">Zymoseptoria brevis</name>
    <dbReference type="NCBI Taxonomy" id="1047168"/>
    <lineage>
        <taxon>Eukaryota</taxon>
        <taxon>Fungi</taxon>
        <taxon>Dikarya</taxon>
        <taxon>Ascomycota</taxon>
        <taxon>Pezizomycotina</taxon>
        <taxon>Dothideomycetes</taxon>
        <taxon>Dothideomycetidae</taxon>
        <taxon>Mycosphaerellales</taxon>
        <taxon>Mycosphaerellaceae</taxon>
        <taxon>Zymoseptoria</taxon>
    </lineage>
</organism>
<gene>
    <name evidence="14" type="ORF">TI39_contig306g00016</name>
</gene>
<dbReference type="PANTHER" id="PTHR23033:SF43">
    <property type="entry name" value="APPLE DOMAIN-CONTAINING PROTEIN"/>
    <property type="match status" value="1"/>
</dbReference>
<feature type="domain" description="Fringe-like glycosyltransferase" evidence="13">
    <location>
        <begin position="191"/>
        <end position="263"/>
    </location>
</feature>
<keyword evidence="15" id="KW-1185">Reference proteome</keyword>
<accession>A0A0F4GUV3</accession>
<comment type="pathway">
    <text evidence="2">Protein modification; protein glycosylation.</text>
</comment>
<keyword evidence="5" id="KW-0328">Glycosyltransferase</keyword>
<keyword evidence="8" id="KW-0547">Nucleotide-binding</keyword>
<dbReference type="EMBL" id="LAFY01000298">
    <property type="protein sequence ID" value="KJY01004.1"/>
    <property type="molecule type" value="Genomic_DNA"/>
</dbReference>
<sequence>MTRRALWQICLGIAIICSATIALLFWTDVPLKAIGFPGKQHDDEKKTPTSKYYPFRTYSAFGTSINDTISKSATREELCEHFPKALLRDIQPVLKVGHGVVQTRARNSLNSCSACIDDLLIFSDFDEELEGRPIINVISDLPAEHQEQEQLIPWKAMNGLPVNGSIMDPDITGRQGWELDKFKFLLSISRAWRMRPEKRWYVFYEGDTFVVWDNVFRWLANFDPDTPQYFGSPSPGREDKGERVWFANGGPGYIISRAAMRRLVKNDFDKTTGEYLGSKFTESHWGDVLTDCCGDSVLGWALWQEQVRISGVWPSMNPHPLHGVPFSDQHWCQPVMSMHKVHEKDMVDLWRWEWAHRDFKRPFLYRDLALSYLNLTATQRRNDWDNAAWDGFDAPGGAPHVSADSCESACNSHGGCFQWTYHRRHCTFVRSFRLGDAKEPTTPEQETDATWTAKDQQFIAGWDTKSIAKWADERPCKEIQWLRPSTSRII</sequence>
<name>A0A0F4GUV3_9PEZI</name>
<evidence type="ECO:0000256" key="9">
    <source>
        <dbReference type="ARBA" id="ARBA00022968"/>
    </source>
</evidence>
<keyword evidence="10 12" id="KW-1133">Transmembrane helix</keyword>
<evidence type="ECO:0000256" key="2">
    <source>
        <dbReference type="ARBA" id="ARBA00004922"/>
    </source>
</evidence>
<dbReference type="AlphaFoldDB" id="A0A0F4GUV3"/>
<dbReference type="GO" id="GO:0016020">
    <property type="term" value="C:membrane"/>
    <property type="evidence" value="ECO:0007669"/>
    <property type="project" value="UniProtKB-SubCell"/>
</dbReference>
<evidence type="ECO:0000313" key="14">
    <source>
        <dbReference type="EMBL" id="KJY01004.1"/>
    </source>
</evidence>
<evidence type="ECO:0000313" key="15">
    <source>
        <dbReference type="Proteomes" id="UP000033647"/>
    </source>
</evidence>
<comment type="subcellular location">
    <subcellularLocation>
        <location evidence="1">Membrane</location>
        <topology evidence="1">Single-pass type II membrane protein</topology>
    </subcellularLocation>
</comment>
<keyword evidence="11 12" id="KW-0472">Membrane</keyword>
<evidence type="ECO:0000256" key="8">
    <source>
        <dbReference type="ARBA" id="ARBA00022741"/>
    </source>
</evidence>
<comment type="caution">
    <text evidence="14">The sequence shown here is derived from an EMBL/GenBank/DDBJ whole genome shotgun (WGS) entry which is preliminary data.</text>
</comment>
<feature type="transmembrane region" description="Helical" evidence="12">
    <location>
        <begin position="6"/>
        <end position="26"/>
    </location>
</feature>
<keyword evidence="9" id="KW-0735">Signal-anchor</keyword>
<evidence type="ECO:0000256" key="7">
    <source>
        <dbReference type="ARBA" id="ARBA00022692"/>
    </source>
</evidence>
<dbReference type="Pfam" id="PF02434">
    <property type="entry name" value="Fringe"/>
    <property type="match status" value="1"/>
</dbReference>
<dbReference type="Gene3D" id="3.90.550.50">
    <property type="match status" value="1"/>
</dbReference>
<dbReference type="OrthoDB" id="414175at2759"/>
<dbReference type="Proteomes" id="UP000033647">
    <property type="component" value="Unassembled WGS sequence"/>
</dbReference>
<evidence type="ECO:0000256" key="3">
    <source>
        <dbReference type="ARBA" id="ARBA00006462"/>
    </source>
</evidence>
<protein>
    <recommendedName>
        <fullName evidence="4">N-acetylgalactosaminide beta-1,3-galactosyltransferase</fullName>
        <ecNumber evidence="4">2.4.1.122</ecNumber>
    </recommendedName>
</protein>
<dbReference type="GO" id="GO:0000166">
    <property type="term" value="F:nucleotide binding"/>
    <property type="evidence" value="ECO:0007669"/>
    <property type="project" value="UniProtKB-KW"/>
</dbReference>
<evidence type="ECO:0000256" key="10">
    <source>
        <dbReference type="ARBA" id="ARBA00022989"/>
    </source>
</evidence>
<dbReference type="InterPro" id="IPR026050">
    <property type="entry name" value="C1GALT1/C1GALT1_chp1"/>
</dbReference>
<evidence type="ECO:0000259" key="13">
    <source>
        <dbReference type="Pfam" id="PF02434"/>
    </source>
</evidence>
<keyword evidence="7 12" id="KW-0812">Transmembrane</keyword>
<dbReference type="EC" id="2.4.1.122" evidence="4"/>